<organism evidence="1 2">
    <name type="scientific">Fimbriimonas ginsengisoli Gsoil 348</name>
    <dbReference type="NCBI Taxonomy" id="661478"/>
    <lineage>
        <taxon>Bacteria</taxon>
        <taxon>Bacillati</taxon>
        <taxon>Armatimonadota</taxon>
        <taxon>Fimbriimonadia</taxon>
        <taxon>Fimbriimonadales</taxon>
        <taxon>Fimbriimonadaceae</taxon>
        <taxon>Fimbriimonas</taxon>
    </lineage>
</organism>
<evidence type="ECO:0000313" key="2">
    <source>
        <dbReference type="Proteomes" id="UP000027982"/>
    </source>
</evidence>
<protein>
    <submittedName>
        <fullName evidence="1">Uncharacterized protein</fullName>
    </submittedName>
</protein>
<dbReference type="AlphaFoldDB" id="A0A068NQL5"/>
<dbReference type="RefSeq" id="WP_025225718.1">
    <property type="nucleotide sequence ID" value="NZ_CP007139.1"/>
</dbReference>
<dbReference type="EMBL" id="CP007139">
    <property type="protein sequence ID" value="AIE85721.1"/>
    <property type="molecule type" value="Genomic_DNA"/>
</dbReference>
<dbReference type="KEGG" id="fgi:OP10G_2353"/>
<proteinExistence type="predicted"/>
<sequence>MNDARMLKFALFTVCLAGCGGGGGGGSDSNSLEGHYSGSFSAEGVGAGTVDVTIYSGNRVSGTTVNSAASNRHGLFVGRIIDSTISGSVLEDAQQEKGFTGTVDKGNGQLTLHLTFNGLNTTATYTLTKN</sequence>
<evidence type="ECO:0000313" key="1">
    <source>
        <dbReference type="EMBL" id="AIE85721.1"/>
    </source>
</evidence>
<reference evidence="1 2" key="1">
    <citation type="journal article" date="2014" name="PLoS ONE">
        <title>The first complete genome sequence of the class fimbriimonadia in the phylum armatimonadetes.</title>
        <authorList>
            <person name="Hu Z.Y."/>
            <person name="Wang Y.Z."/>
            <person name="Im W.T."/>
            <person name="Wang S.Y."/>
            <person name="Zhao G.P."/>
            <person name="Zheng H.J."/>
            <person name="Quan Z.X."/>
        </authorList>
    </citation>
    <scope>NUCLEOTIDE SEQUENCE [LARGE SCALE GENOMIC DNA]</scope>
    <source>
        <strain evidence="1">Gsoil 348</strain>
    </source>
</reference>
<name>A0A068NQL5_FIMGI</name>
<dbReference type="HOGENOM" id="CLU_1934902_0_0_0"/>
<gene>
    <name evidence="1" type="ORF">OP10G_2353</name>
</gene>
<accession>A0A068NQL5</accession>
<keyword evidence="2" id="KW-1185">Reference proteome</keyword>
<dbReference type="Proteomes" id="UP000027982">
    <property type="component" value="Chromosome"/>
</dbReference>